<evidence type="ECO:0000256" key="3">
    <source>
        <dbReference type="ARBA" id="ARBA00022448"/>
    </source>
</evidence>
<dbReference type="AlphaFoldDB" id="A0A917K4G4"/>
<evidence type="ECO:0000256" key="1">
    <source>
        <dbReference type="ARBA" id="ARBA00004141"/>
    </source>
</evidence>
<feature type="transmembrane region" description="Helical" evidence="8">
    <location>
        <begin position="262"/>
        <end position="287"/>
    </location>
</feature>
<evidence type="ECO:0000256" key="4">
    <source>
        <dbReference type="ARBA" id="ARBA00022544"/>
    </source>
</evidence>
<feature type="transmembrane region" description="Helical" evidence="8">
    <location>
        <begin position="143"/>
        <end position="163"/>
    </location>
</feature>
<feature type="transmembrane region" description="Helical" evidence="8">
    <location>
        <begin position="115"/>
        <end position="134"/>
    </location>
</feature>
<dbReference type="GO" id="GO:0016020">
    <property type="term" value="C:membrane"/>
    <property type="evidence" value="ECO:0007669"/>
    <property type="project" value="UniProtKB-SubCell"/>
</dbReference>
<name>A0A917K4G4_9BACL</name>
<keyword evidence="4" id="KW-0309">Germination</keyword>
<dbReference type="Pfam" id="PF03845">
    <property type="entry name" value="Spore_permease"/>
    <property type="match status" value="1"/>
</dbReference>
<protein>
    <submittedName>
        <fullName evidence="9">Spore germination protein YfkT</fullName>
    </submittedName>
</protein>
<keyword evidence="5 8" id="KW-0812">Transmembrane</keyword>
<feature type="transmembrane region" description="Helical" evidence="8">
    <location>
        <begin position="77"/>
        <end position="95"/>
    </location>
</feature>
<evidence type="ECO:0000256" key="5">
    <source>
        <dbReference type="ARBA" id="ARBA00022692"/>
    </source>
</evidence>
<reference evidence="9" key="2">
    <citation type="submission" date="2020-09" db="EMBL/GenBank/DDBJ databases">
        <authorList>
            <person name="Sun Q."/>
            <person name="Ohkuma M."/>
        </authorList>
    </citation>
    <scope>NUCLEOTIDE SEQUENCE</scope>
    <source>
        <strain evidence="9">JCM 18487</strain>
    </source>
</reference>
<feature type="transmembrane region" description="Helical" evidence="8">
    <location>
        <begin position="329"/>
        <end position="350"/>
    </location>
</feature>
<evidence type="ECO:0000313" key="9">
    <source>
        <dbReference type="EMBL" id="GGI99721.1"/>
    </source>
</evidence>
<organism evidence="9 10">
    <name type="scientific">Alicyclobacillus cellulosilyticus</name>
    <dbReference type="NCBI Taxonomy" id="1003997"/>
    <lineage>
        <taxon>Bacteria</taxon>
        <taxon>Bacillati</taxon>
        <taxon>Bacillota</taxon>
        <taxon>Bacilli</taxon>
        <taxon>Bacillales</taxon>
        <taxon>Alicyclobacillaceae</taxon>
        <taxon>Alicyclobacillus</taxon>
    </lineage>
</organism>
<evidence type="ECO:0000256" key="8">
    <source>
        <dbReference type="SAM" id="Phobius"/>
    </source>
</evidence>
<comment type="caution">
    <text evidence="9">The sequence shown here is derived from an EMBL/GenBank/DDBJ whole genome shotgun (WGS) entry which is preliminary data.</text>
</comment>
<keyword evidence="10" id="KW-1185">Reference proteome</keyword>
<accession>A0A917K4G4</accession>
<feature type="transmembrane region" description="Helical" evidence="8">
    <location>
        <begin position="299"/>
        <end position="317"/>
    </location>
</feature>
<sequence length="356" mass="40390">MEKVSRRQAILIGSSYMFIVTIINLPAQVAQVDKQGAWYDIPTAAAAAALSLCLIWAVMRRFPDQDYLAVLVNHLKLAGRMLVLLYMFFFFLISSRDLRLLVDIVSVSLLPQTPTLLIGSLVVFSGAMAVRAGIEVASRMAELFYPVLAYAVVFMLVCLTKDFHWDFLQPVFENGWQGWLRGSWVLFGYLGEVIVLPLIFTDRTFDLKRGLVALGIGTLMLELSFVGTTLVLGSEITARLMYPVYEQVRQIIITDFLDRFDLFIISLWMPMMFLKIAFDLYVVCHAGETLFHRVAPGRHLTFPVGLLTVASSMWLFRRSVDVIRLNWNWTVFTLVFALVIPACSLVLLLFRRAPAR</sequence>
<comment type="subcellular location">
    <subcellularLocation>
        <location evidence="1">Membrane</location>
        <topology evidence="1">Multi-pass membrane protein</topology>
    </subcellularLocation>
</comment>
<keyword evidence="6 8" id="KW-1133">Transmembrane helix</keyword>
<dbReference type="RefSeq" id="WP_188881102.1">
    <property type="nucleotide sequence ID" value="NZ_BMOY01000006.1"/>
</dbReference>
<gene>
    <name evidence="9" type="primary">yfkT</name>
    <name evidence="9" type="ORF">GCM10010885_06280</name>
</gene>
<proteinExistence type="inferred from homology"/>
<dbReference type="PANTHER" id="PTHR34975:SF2">
    <property type="entry name" value="SPORE GERMINATION PROTEIN A2"/>
    <property type="match status" value="1"/>
</dbReference>
<dbReference type="EMBL" id="BMOY01000006">
    <property type="protein sequence ID" value="GGI99721.1"/>
    <property type="molecule type" value="Genomic_DNA"/>
</dbReference>
<feature type="transmembrane region" description="Helical" evidence="8">
    <location>
        <begin position="36"/>
        <end position="57"/>
    </location>
</feature>
<evidence type="ECO:0000256" key="2">
    <source>
        <dbReference type="ARBA" id="ARBA00007998"/>
    </source>
</evidence>
<feature type="transmembrane region" description="Helical" evidence="8">
    <location>
        <begin position="212"/>
        <end position="233"/>
    </location>
</feature>
<keyword evidence="3" id="KW-0813">Transport</keyword>
<dbReference type="PANTHER" id="PTHR34975">
    <property type="entry name" value="SPORE GERMINATION PROTEIN A2"/>
    <property type="match status" value="1"/>
</dbReference>
<evidence type="ECO:0000256" key="7">
    <source>
        <dbReference type="ARBA" id="ARBA00023136"/>
    </source>
</evidence>
<keyword evidence="7 8" id="KW-0472">Membrane</keyword>
<dbReference type="NCBIfam" id="TIGR00912">
    <property type="entry name" value="2A0309"/>
    <property type="match status" value="1"/>
</dbReference>
<comment type="similarity">
    <text evidence="2">Belongs to the amino acid-polyamine-organocation (APC) superfamily. Spore germination protein (SGP) (TC 2.A.3.9) family.</text>
</comment>
<dbReference type="Proteomes" id="UP000637695">
    <property type="component" value="Unassembled WGS sequence"/>
</dbReference>
<evidence type="ECO:0000313" key="10">
    <source>
        <dbReference type="Proteomes" id="UP000637695"/>
    </source>
</evidence>
<reference evidence="9" key="1">
    <citation type="journal article" date="2014" name="Int. J. Syst. Evol. Microbiol.">
        <title>Complete genome sequence of Corynebacterium casei LMG S-19264T (=DSM 44701T), isolated from a smear-ripened cheese.</title>
        <authorList>
            <consortium name="US DOE Joint Genome Institute (JGI-PGF)"/>
            <person name="Walter F."/>
            <person name="Albersmeier A."/>
            <person name="Kalinowski J."/>
            <person name="Ruckert C."/>
        </authorList>
    </citation>
    <scope>NUCLEOTIDE SEQUENCE</scope>
    <source>
        <strain evidence="9">JCM 18487</strain>
    </source>
</reference>
<evidence type="ECO:0000256" key="6">
    <source>
        <dbReference type="ARBA" id="ARBA00022989"/>
    </source>
</evidence>
<dbReference type="InterPro" id="IPR004761">
    <property type="entry name" value="Spore_GerAB"/>
</dbReference>
<dbReference type="GO" id="GO:0009847">
    <property type="term" value="P:spore germination"/>
    <property type="evidence" value="ECO:0007669"/>
    <property type="project" value="InterPro"/>
</dbReference>
<feature type="transmembrane region" description="Helical" evidence="8">
    <location>
        <begin position="9"/>
        <end position="30"/>
    </location>
</feature>
<feature type="transmembrane region" description="Helical" evidence="8">
    <location>
        <begin position="183"/>
        <end position="200"/>
    </location>
</feature>